<dbReference type="EMBL" id="JAAIJR010000365">
    <property type="protein sequence ID" value="NEX23841.1"/>
    <property type="molecule type" value="Genomic_DNA"/>
</dbReference>
<dbReference type="Proteomes" id="UP000471640">
    <property type="component" value="Unassembled WGS sequence"/>
</dbReference>
<protein>
    <submittedName>
        <fullName evidence="2">IS1 family transposase</fullName>
    </submittedName>
</protein>
<accession>A0A6P1E3C8</accession>
<evidence type="ECO:0000313" key="2">
    <source>
        <dbReference type="EMBL" id="NEX23841.1"/>
    </source>
</evidence>
<evidence type="ECO:0000313" key="3">
    <source>
        <dbReference type="Proteomes" id="UP000471640"/>
    </source>
</evidence>
<dbReference type="Pfam" id="PF20020">
    <property type="entry name" value="DUF6431"/>
    <property type="match status" value="1"/>
</dbReference>
<dbReference type="InterPro" id="IPR045536">
    <property type="entry name" value="DUF6431"/>
</dbReference>
<keyword evidence="3" id="KW-1185">Reference proteome</keyword>
<reference evidence="2 3" key="2">
    <citation type="submission" date="2020-02" db="EMBL/GenBank/DDBJ databases">
        <title>Genome sequences of Thiorhodococcus mannitoliphagus and Thiorhodococcus minor, purple sulfur photosynthetic bacteria in the gammaproteobacterial family, Chromatiaceae.</title>
        <authorList>
            <person name="Aviles F.A."/>
            <person name="Meyer T.E."/>
            <person name="Kyndt J.A."/>
        </authorList>
    </citation>
    <scope>NUCLEOTIDE SEQUENCE [LARGE SCALE GENOMIC DNA]</scope>
    <source>
        <strain evidence="2 3">DSM 18266</strain>
    </source>
</reference>
<reference evidence="3" key="1">
    <citation type="journal article" date="2020" name="Microbiol. Resour. Announc.">
        <title>Draft Genome Sequences of Thiorhodococcus mannitoliphagus and Thiorhodococcus minor, Purple Sulfur Photosynthetic Bacteria in the Gammaproteobacterial Family Chromatiaceae.</title>
        <authorList>
            <person name="Aviles F.A."/>
            <person name="Meyer T.E."/>
            <person name="Kyndt J.A."/>
        </authorList>
    </citation>
    <scope>NUCLEOTIDE SEQUENCE [LARGE SCALE GENOMIC DNA]</scope>
    <source>
        <strain evidence="3">DSM 18266</strain>
    </source>
</reference>
<proteinExistence type="predicted"/>
<dbReference type="RefSeq" id="WP_164657246.1">
    <property type="nucleotide sequence ID" value="NZ_JAAIJR010000365.1"/>
</dbReference>
<dbReference type="AlphaFoldDB" id="A0A6P1E3C8"/>
<name>A0A6P1E3C8_9GAMM</name>
<evidence type="ECO:0000259" key="1">
    <source>
        <dbReference type="Pfam" id="PF20020"/>
    </source>
</evidence>
<feature type="domain" description="DUF6431" evidence="1">
    <location>
        <begin position="30"/>
        <end position="123"/>
    </location>
</feature>
<comment type="caution">
    <text evidence="2">The sequence shown here is derived from an EMBL/GenBank/DDBJ whole genome shotgun (WGS) entry which is preliminary data.</text>
</comment>
<organism evidence="2 3">
    <name type="scientific">Thiorhodococcus mannitoliphagus</name>
    <dbReference type="NCBI Taxonomy" id="329406"/>
    <lineage>
        <taxon>Bacteria</taxon>
        <taxon>Pseudomonadati</taxon>
        <taxon>Pseudomonadota</taxon>
        <taxon>Gammaproteobacteria</taxon>
        <taxon>Chromatiales</taxon>
        <taxon>Chromatiaceae</taxon>
        <taxon>Thiorhodococcus</taxon>
    </lineage>
</organism>
<gene>
    <name evidence="2" type="ORF">G3480_26920</name>
</gene>
<sequence>MPRMLPGIESLDHHQALLESTPDAYKPERCPHCGKAGLHRHGHYERNAPRGEGVSLAVGRLIILRFFCPACRRTCSRLPACLSPWRQYWWACQQTVVERLSAEASVRAVARETRPSRRTIGRWRRWIAGRFDEHSLHLRSRFAELGRAVGWQAFWSRCFKTLRLSEAMGWVERLGVAVP</sequence>